<evidence type="ECO:0000313" key="3">
    <source>
        <dbReference type="Proteomes" id="UP000179769"/>
    </source>
</evidence>
<dbReference type="AlphaFoldDB" id="A0A1S1PN98"/>
<evidence type="ECO:0000256" key="1">
    <source>
        <dbReference type="SAM" id="MobiDB-lite"/>
    </source>
</evidence>
<sequence length="579" mass="61277">MVAEELMVAGPPLALSGPIRPGRLSARISPDHTSPEIIPPDRISTAQSAADIPGTHIPATQLPNNQVPAPSMASTGRARPTAKAAAGKAAGGTSTGAGGAGGASNTRAGGTRGAGTSPDTGESGTPTLFSRLLAEANVSDTRFARQVNNRARSQRRIELGLARTTVGHWRRGMRPRDPMVAELAAAELSALVGYPVTPADLSWRGEASERDDLGLAVADIPDDTLRTLAGLSGRDMRRRDVLHDGAAFVATAFADPVLSSLTGMIRRISADVPSSPSGGAMIRDMTETFRRLDARFGSSEIRPQVVTFLHDRTRAAVAGPADTDTFGALAELAQFSGWLAQDCNRQALAQRYYIQALTLAEHADDVMMAGRVLSAMSDQSAALGHNRHSLSLARAAIDRSARQSAPAVQAMLQDKLAWALARNGDEAGCMRALDALERTISREPGDAPSWAGHYNIGDVAECQGHCFLLLGRAEMAEKRLLEARDLQGPARARTRAYAEADLALSYLKRPRPELEAALEAGYRAVEVAGPVSSTRIVNKLAELDRTIAGFSKAVAAREWRSRAAGLVRPSPQRPEPAVG</sequence>
<gene>
    <name evidence="2" type="ORF">BBK14_25260</name>
</gene>
<dbReference type="EMBL" id="MAXA01000244">
    <property type="protein sequence ID" value="OHV22751.1"/>
    <property type="molecule type" value="Genomic_DNA"/>
</dbReference>
<feature type="compositionally biased region" description="Gly residues" evidence="1">
    <location>
        <begin position="89"/>
        <end position="102"/>
    </location>
</feature>
<keyword evidence="3" id="KW-1185">Reference proteome</keyword>
<proteinExistence type="predicted"/>
<feature type="compositionally biased region" description="Low complexity" evidence="1">
    <location>
        <begin position="75"/>
        <end position="88"/>
    </location>
</feature>
<evidence type="ECO:0000313" key="2">
    <source>
        <dbReference type="EMBL" id="OHV22751.1"/>
    </source>
</evidence>
<comment type="caution">
    <text evidence="2">The sequence shown here is derived from an EMBL/GenBank/DDBJ whole genome shotgun (WGS) entry which is preliminary data.</text>
</comment>
<protein>
    <submittedName>
        <fullName evidence="2">Transcriptional regulator</fullName>
    </submittedName>
</protein>
<feature type="region of interest" description="Disordered" evidence="1">
    <location>
        <begin position="53"/>
        <end position="126"/>
    </location>
</feature>
<organism evidence="2 3">
    <name type="scientific">Parafrankia soli</name>
    <dbReference type="NCBI Taxonomy" id="2599596"/>
    <lineage>
        <taxon>Bacteria</taxon>
        <taxon>Bacillati</taxon>
        <taxon>Actinomycetota</taxon>
        <taxon>Actinomycetes</taxon>
        <taxon>Frankiales</taxon>
        <taxon>Frankiaceae</taxon>
        <taxon>Parafrankia</taxon>
    </lineage>
</organism>
<feature type="compositionally biased region" description="Polar residues" evidence="1">
    <location>
        <begin position="117"/>
        <end position="126"/>
    </location>
</feature>
<dbReference type="Proteomes" id="UP000179769">
    <property type="component" value="Unassembled WGS sequence"/>
</dbReference>
<name>A0A1S1PN98_9ACTN</name>
<accession>A0A1S1PN98</accession>
<dbReference type="OrthoDB" id="3213425at2"/>
<dbReference type="RefSeq" id="WP_071066010.1">
    <property type="nucleotide sequence ID" value="NZ_MAXA01000244.1"/>
</dbReference>
<feature type="compositionally biased region" description="Polar residues" evidence="1">
    <location>
        <begin position="61"/>
        <end position="74"/>
    </location>
</feature>
<reference evidence="3" key="1">
    <citation type="submission" date="2016-07" db="EMBL/GenBank/DDBJ databases">
        <title>Frankia sp. NRRL B-16219 Genome sequencing.</title>
        <authorList>
            <person name="Ghodhbane-Gtari F."/>
            <person name="Swanson E."/>
            <person name="Gueddou A."/>
            <person name="Louati M."/>
            <person name="Nouioui I."/>
            <person name="Hezbri K."/>
            <person name="Abebe-Akele F."/>
            <person name="Simpson S."/>
            <person name="Morris K."/>
            <person name="Thomas K."/>
            <person name="Gtari M."/>
            <person name="Tisa L.S."/>
        </authorList>
    </citation>
    <scope>NUCLEOTIDE SEQUENCE [LARGE SCALE GENOMIC DNA]</scope>
    <source>
        <strain evidence="3">NRRL B-16219</strain>
    </source>
</reference>